<organism evidence="1 2">
    <name type="scientific">Symmachiella macrocystis</name>
    <dbReference type="NCBI Taxonomy" id="2527985"/>
    <lineage>
        <taxon>Bacteria</taxon>
        <taxon>Pseudomonadati</taxon>
        <taxon>Planctomycetota</taxon>
        <taxon>Planctomycetia</taxon>
        <taxon>Planctomycetales</taxon>
        <taxon>Planctomycetaceae</taxon>
        <taxon>Symmachiella</taxon>
    </lineage>
</organism>
<dbReference type="AlphaFoldDB" id="A0A5C6BC12"/>
<protein>
    <submittedName>
        <fullName evidence="1">Uncharacterized protein</fullName>
    </submittedName>
</protein>
<name>A0A5C6BC12_9PLAN</name>
<dbReference type="EMBL" id="SJPP01000002">
    <property type="protein sequence ID" value="TWU08819.1"/>
    <property type="molecule type" value="Genomic_DNA"/>
</dbReference>
<comment type="caution">
    <text evidence="1">The sequence shown here is derived from an EMBL/GenBank/DDBJ whole genome shotgun (WGS) entry which is preliminary data.</text>
</comment>
<evidence type="ECO:0000313" key="1">
    <source>
        <dbReference type="EMBL" id="TWU08819.1"/>
    </source>
</evidence>
<proteinExistence type="predicted"/>
<reference evidence="1 2" key="1">
    <citation type="submission" date="2019-02" db="EMBL/GenBank/DDBJ databases">
        <title>Deep-cultivation of Planctomycetes and their phenomic and genomic characterization uncovers novel biology.</title>
        <authorList>
            <person name="Wiegand S."/>
            <person name="Jogler M."/>
            <person name="Boedeker C."/>
            <person name="Pinto D."/>
            <person name="Vollmers J."/>
            <person name="Rivas-Marin E."/>
            <person name="Kohn T."/>
            <person name="Peeters S.H."/>
            <person name="Heuer A."/>
            <person name="Rast P."/>
            <person name="Oberbeckmann S."/>
            <person name="Bunk B."/>
            <person name="Jeske O."/>
            <person name="Meyerdierks A."/>
            <person name="Storesund J.E."/>
            <person name="Kallscheuer N."/>
            <person name="Luecker S."/>
            <person name="Lage O.M."/>
            <person name="Pohl T."/>
            <person name="Merkel B.J."/>
            <person name="Hornburger P."/>
            <person name="Mueller R.-W."/>
            <person name="Bruemmer F."/>
            <person name="Labrenz M."/>
            <person name="Spormann A.M."/>
            <person name="Op Den Camp H."/>
            <person name="Overmann J."/>
            <person name="Amann R."/>
            <person name="Jetten M.S.M."/>
            <person name="Mascher T."/>
            <person name="Medema M.H."/>
            <person name="Devos D.P."/>
            <person name="Kaster A.-K."/>
            <person name="Ovreas L."/>
            <person name="Rohde M."/>
            <person name="Galperin M.Y."/>
            <person name="Jogler C."/>
        </authorList>
    </citation>
    <scope>NUCLEOTIDE SEQUENCE [LARGE SCALE GENOMIC DNA]</scope>
    <source>
        <strain evidence="1 2">CA54</strain>
    </source>
</reference>
<dbReference type="Proteomes" id="UP000320735">
    <property type="component" value="Unassembled WGS sequence"/>
</dbReference>
<evidence type="ECO:0000313" key="2">
    <source>
        <dbReference type="Proteomes" id="UP000320735"/>
    </source>
</evidence>
<sequence>MTVFPVSDHCLFFRTVTHQEATVSLKIYGDQSYVDIYQFNENYRDENGSNSFLDSTCHIGRCGMALGKSMFVVCKAGGCACTLHARLQCGKYNSKNAMLSCAMRIAV</sequence>
<keyword evidence="2" id="KW-1185">Reference proteome</keyword>
<accession>A0A5C6BC12</accession>
<gene>
    <name evidence="1" type="ORF">CA54_40560</name>
</gene>